<evidence type="ECO:0000313" key="7">
    <source>
        <dbReference type="Proteomes" id="UP000604046"/>
    </source>
</evidence>
<keyword evidence="4" id="KW-0256">Endoplasmic reticulum</keyword>
<evidence type="ECO:0000256" key="3">
    <source>
        <dbReference type="ARBA" id="ARBA00022691"/>
    </source>
</evidence>
<organism evidence="6 7">
    <name type="scientific">Symbiodinium natans</name>
    <dbReference type="NCBI Taxonomy" id="878477"/>
    <lineage>
        <taxon>Eukaryota</taxon>
        <taxon>Sar</taxon>
        <taxon>Alveolata</taxon>
        <taxon>Dinophyceae</taxon>
        <taxon>Suessiales</taxon>
        <taxon>Symbiodiniaceae</taxon>
        <taxon>Symbiodinium</taxon>
    </lineage>
</organism>
<gene>
    <name evidence="6" type="primary">PLMT</name>
    <name evidence="6" type="ORF">SNAT2548_LOCUS6754</name>
</gene>
<dbReference type="GO" id="GO:0008757">
    <property type="term" value="F:S-adenosylmethionine-dependent methyltransferase activity"/>
    <property type="evidence" value="ECO:0007669"/>
    <property type="project" value="InterPro"/>
</dbReference>
<accession>A0A812JKU3</accession>
<dbReference type="PANTHER" id="PTHR15458">
    <property type="entry name" value="PHOSPHATIDYLETHANOLAMINE N-METHYLTRANSFERASE"/>
    <property type="match status" value="1"/>
</dbReference>
<name>A0A812JKU3_9DINO</name>
<dbReference type="OrthoDB" id="424114at2759"/>
<dbReference type="InterPro" id="IPR024960">
    <property type="entry name" value="PEMT/MFAP"/>
</dbReference>
<sequence>MALEVLLSGAACLPAALRARQLDTFDQFGSGDCLRSASWWLCLLGVSTNYFMHGFIWNYSKRFAALCEKPPLKLLGSHPVDVFASLEVVAKLVQACSVGTLLGQSGRSAALEAARTAPAWCWAVFAGLLAAGQALNAATYNAIGNAGVYYGFKLGRTVPWCSGFPFNTGLRHPQCLRRG</sequence>
<keyword evidence="3" id="KW-0949">S-adenosyl-L-methionine</keyword>
<evidence type="ECO:0000256" key="5">
    <source>
        <dbReference type="SAM" id="Phobius"/>
    </source>
</evidence>
<dbReference type="GO" id="GO:0032259">
    <property type="term" value="P:methylation"/>
    <property type="evidence" value="ECO:0007669"/>
    <property type="project" value="UniProtKB-KW"/>
</dbReference>
<evidence type="ECO:0000256" key="2">
    <source>
        <dbReference type="ARBA" id="ARBA00022679"/>
    </source>
</evidence>
<keyword evidence="5" id="KW-1133">Transmembrane helix</keyword>
<keyword evidence="5" id="KW-0472">Membrane</keyword>
<evidence type="ECO:0000256" key="1">
    <source>
        <dbReference type="ARBA" id="ARBA00022603"/>
    </source>
</evidence>
<feature type="transmembrane region" description="Helical" evidence="5">
    <location>
        <begin position="37"/>
        <end position="59"/>
    </location>
</feature>
<dbReference type="GO" id="GO:0006656">
    <property type="term" value="P:phosphatidylcholine biosynthetic process"/>
    <property type="evidence" value="ECO:0007669"/>
    <property type="project" value="InterPro"/>
</dbReference>
<dbReference type="EMBL" id="CAJNDS010000452">
    <property type="protein sequence ID" value="CAE7207990.1"/>
    <property type="molecule type" value="Genomic_DNA"/>
</dbReference>
<proteinExistence type="predicted"/>
<keyword evidence="5" id="KW-0812">Transmembrane</keyword>
<evidence type="ECO:0000313" key="6">
    <source>
        <dbReference type="EMBL" id="CAE7207990.1"/>
    </source>
</evidence>
<reference evidence="6" key="1">
    <citation type="submission" date="2021-02" db="EMBL/GenBank/DDBJ databases">
        <authorList>
            <person name="Dougan E. K."/>
            <person name="Rhodes N."/>
            <person name="Thang M."/>
            <person name="Chan C."/>
        </authorList>
    </citation>
    <scope>NUCLEOTIDE SEQUENCE</scope>
</reference>
<dbReference type="PANTHER" id="PTHR15458:SF5">
    <property type="entry name" value="PHOSPHATIDYLETHANOLAMINE N-METHYLTRANSFERASE"/>
    <property type="match status" value="1"/>
</dbReference>
<evidence type="ECO:0000256" key="4">
    <source>
        <dbReference type="ARBA" id="ARBA00022824"/>
    </source>
</evidence>
<keyword evidence="7" id="KW-1185">Reference proteome</keyword>
<keyword evidence="2" id="KW-0808">Transferase</keyword>
<keyword evidence="1" id="KW-0489">Methyltransferase</keyword>
<protein>
    <submittedName>
        <fullName evidence="6">PLMT protein</fullName>
    </submittedName>
</protein>
<dbReference type="Proteomes" id="UP000604046">
    <property type="component" value="Unassembled WGS sequence"/>
</dbReference>
<comment type="caution">
    <text evidence="6">The sequence shown here is derived from an EMBL/GenBank/DDBJ whole genome shotgun (WGS) entry which is preliminary data.</text>
</comment>
<dbReference type="AlphaFoldDB" id="A0A812JKU3"/>